<name>A0A6A6ZXH8_9PLEO</name>
<evidence type="ECO:0000313" key="2">
    <source>
        <dbReference type="EMBL" id="KAF2825751.1"/>
    </source>
</evidence>
<evidence type="ECO:0000313" key="3">
    <source>
        <dbReference type="Proteomes" id="UP000799424"/>
    </source>
</evidence>
<dbReference type="GO" id="GO:0003824">
    <property type="term" value="F:catalytic activity"/>
    <property type="evidence" value="ECO:0007669"/>
    <property type="project" value="InterPro"/>
</dbReference>
<reference evidence="2" key="1">
    <citation type="journal article" date="2020" name="Stud. Mycol.">
        <title>101 Dothideomycetes genomes: a test case for predicting lifestyles and emergence of pathogens.</title>
        <authorList>
            <person name="Haridas S."/>
            <person name="Albert R."/>
            <person name="Binder M."/>
            <person name="Bloem J."/>
            <person name="Labutti K."/>
            <person name="Salamov A."/>
            <person name="Andreopoulos B."/>
            <person name="Baker S."/>
            <person name="Barry K."/>
            <person name="Bills G."/>
            <person name="Bluhm B."/>
            <person name="Cannon C."/>
            <person name="Castanera R."/>
            <person name="Culley D."/>
            <person name="Daum C."/>
            <person name="Ezra D."/>
            <person name="Gonzalez J."/>
            <person name="Henrissat B."/>
            <person name="Kuo A."/>
            <person name="Liang C."/>
            <person name="Lipzen A."/>
            <person name="Lutzoni F."/>
            <person name="Magnuson J."/>
            <person name="Mondo S."/>
            <person name="Nolan M."/>
            <person name="Ohm R."/>
            <person name="Pangilinan J."/>
            <person name="Park H.-J."/>
            <person name="Ramirez L."/>
            <person name="Alfaro M."/>
            <person name="Sun H."/>
            <person name="Tritt A."/>
            <person name="Yoshinaga Y."/>
            <person name="Zwiers L.-H."/>
            <person name="Turgeon B."/>
            <person name="Goodwin S."/>
            <person name="Spatafora J."/>
            <person name="Crous P."/>
            <person name="Grigoriev I."/>
        </authorList>
    </citation>
    <scope>NUCLEOTIDE SEQUENCE</scope>
    <source>
        <strain evidence="2">CBS 113818</strain>
    </source>
</reference>
<keyword evidence="3" id="KW-1185">Reference proteome</keyword>
<dbReference type="EMBL" id="MU006227">
    <property type="protein sequence ID" value="KAF2825751.1"/>
    <property type="molecule type" value="Genomic_DNA"/>
</dbReference>
<protein>
    <recommendedName>
        <fullName evidence="1">RNA 3'-terminal phosphate cyclase domain-containing protein</fullName>
    </recommendedName>
</protein>
<dbReference type="AlphaFoldDB" id="A0A6A6ZXH8"/>
<dbReference type="InterPro" id="IPR013792">
    <property type="entry name" value="RNA3'P_cycl/enolpyr_Trfase_a/b"/>
</dbReference>
<dbReference type="Gene3D" id="3.65.10.20">
    <property type="entry name" value="RNA 3'-terminal phosphate cyclase domain"/>
    <property type="match status" value="1"/>
</dbReference>
<dbReference type="InterPro" id="IPR037136">
    <property type="entry name" value="RNA3'_phos_cyclase_dom_sf"/>
</dbReference>
<feature type="domain" description="RNA 3'-terminal phosphate cyclase" evidence="1">
    <location>
        <begin position="105"/>
        <end position="177"/>
    </location>
</feature>
<dbReference type="SUPFAM" id="SSF55205">
    <property type="entry name" value="EPT/RTPC-like"/>
    <property type="match status" value="1"/>
</dbReference>
<gene>
    <name evidence="2" type="ORF">CC86DRAFT_418270</name>
</gene>
<dbReference type="InterPro" id="IPR023797">
    <property type="entry name" value="RNA3'_phos_cyclase_dom"/>
</dbReference>
<organism evidence="2 3">
    <name type="scientific">Ophiobolus disseminans</name>
    <dbReference type="NCBI Taxonomy" id="1469910"/>
    <lineage>
        <taxon>Eukaryota</taxon>
        <taxon>Fungi</taxon>
        <taxon>Dikarya</taxon>
        <taxon>Ascomycota</taxon>
        <taxon>Pezizomycotina</taxon>
        <taxon>Dothideomycetes</taxon>
        <taxon>Pleosporomycetidae</taxon>
        <taxon>Pleosporales</taxon>
        <taxon>Pleosporineae</taxon>
        <taxon>Phaeosphaeriaceae</taxon>
        <taxon>Ophiobolus</taxon>
    </lineage>
</organism>
<sequence length="305" mass="33337">MAGEDYDCFSTLVPELICICSCCDNPVFLVMWYEAQSNSDGLLTATASIRVVKNCHASLLFCHWTNPRTYTSTVKIATSNPINNRLMELMSIESTLDRHEPCQLASGCGFIRDALTISTLLNKPTKITSTRTNRQGTRGLLVEHTIAIGTIARLSLAEEEGDEPASRKLISRPNGQASMERVGTKQKMGLTLNCAWSHQGLVQTFGTPPGSIYVGPHRMCGSRSDNSHVANIDSETFGVPPTREAEESLQVGASNLVNKVTIELQVFQSTVPGQYHVLTVGESAAPEAYLDHKLVFPRTFESLTT</sequence>
<evidence type="ECO:0000259" key="1">
    <source>
        <dbReference type="Pfam" id="PF01137"/>
    </source>
</evidence>
<accession>A0A6A6ZXH8</accession>
<proteinExistence type="predicted"/>
<dbReference type="OrthoDB" id="25029at2759"/>
<dbReference type="Proteomes" id="UP000799424">
    <property type="component" value="Unassembled WGS sequence"/>
</dbReference>
<dbReference type="Pfam" id="PF01137">
    <property type="entry name" value="RTC"/>
    <property type="match status" value="1"/>
</dbReference>